<feature type="compositionally biased region" description="Low complexity" evidence="8">
    <location>
        <begin position="626"/>
        <end position="643"/>
    </location>
</feature>
<evidence type="ECO:0000313" key="10">
    <source>
        <dbReference type="Ensembl" id="ENSLOCP00000014042.1"/>
    </source>
</evidence>
<feature type="compositionally biased region" description="Pro residues" evidence="8">
    <location>
        <begin position="870"/>
        <end position="888"/>
    </location>
</feature>
<evidence type="ECO:0000259" key="9">
    <source>
        <dbReference type="SMART" id="SM01275"/>
    </source>
</evidence>
<feature type="compositionally biased region" description="Polar residues" evidence="8">
    <location>
        <begin position="272"/>
        <end position="285"/>
    </location>
</feature>
<dbReference type="InterPro" id="IPR019082">
    <property type="entry name" value="Mastermind-like_N"/>
</dbReference>
<organism evidence="10 11">
    <name type="scientific">Lepisosteus oculatus</name>
    <name type="common">Spotted gar</name>
    <dbReference type="NCBI Taxonomy" id="7918"/>
    <lineage>
        <taxon>Eukaryota</taxon>
        <taxon>Metazoa</taxon>
        <taxon>Chordata</taxon>
        <taxon>Craniata</taxon>
        <taxon>Vertebrata</taxon>
        <taxon>Euteleostomi</taxon>
        <taxon>Actinopterygii</taxon>
        <taxon>Neopterygii</taxon>
        <taxon>Holostei</taxon>
        <taxon>Semionotiformes</taxon>
        <taxon>Lepisosteidae</taxon>
        <taxon>Lepisosteus</taxon>
    </lineage>
</organism>
<comment type="subcellular location">
    <subcellularLocation>
        <location evidence="1">Nucleus speckle</location>
    </subcellularLocation>
</comment>
<feature type="compositionally biased region" description="Polar residues" evidence="8">
    <location>
        <begin position="397"/>
        <end position="411"/>
    </location>
</feature>
<accession>W5N083</accession>
<feature type="region of interest" description="Disordered" evidence="8">
    <location>
        <begin position="752"/>
        <end position="912"/>
    </location>
</feature>
<feature type="domain" description="Neurogenic mastermind-like N-terminal" evidence="9">
    <location>
        <begin position="12"/>
        <end position="71"/>
    </location>
</feature>
<dbReference type="GeneTree" id="ENSGT00950000183201"/>
<dbReference type="InterPro" id="IPR048455">
    <property type="entry name" value="MAML1_3_TAD2"/>
</dbReference>
<dbReference type="Pfam" id="PF09596">
    <property type="entry name" value="MamL-1"/>
    <property type="match status" value="1"/>
</dbReference>
<dbReference type="Pfam" id="PF20801">
    <property type="entry name" value="MAML1_3_TAD2"/>
    <property type="match status" value="1"/>
</dbReference>
<feature type="compositionally biased region" description="Low complexity" evidence="8">
    <location>
        <begin position="889"/>
        <end position="905"/>
    </location>
</feature>
<evidence type="ECO:0000256" key="8">
    <source>
        <dbReference type="SAM" id="MobiDB-lite"/>
    </source>
</evidence>
<evidence type="ECO:0000256" key="1">
    <source>
        <dbReference type="ARBA" id="ARBA00004324"/>
    </source>
</evidence>
<feature type="compositionally biased region" description="Low complexity" evidence="8">
    <location>
        <begin position="320"/>
        <end position="337"/>
    </location>
</feature>
<comment type="similarity">
    <text evidence="2">Belongs to the mastermind family.</text>
</comment>
<dbReference type="GO" id="GO:0003713">
    <property type="term" value="F:transcription coactivator activity"/>
    <property type="evidence" value="ECO:0007669"/>
    <property type="project" value="InterPro"/>
</dbReference>
<dbReference type="AlphaFoldDB" id="W5N083"/>
<keyword evidence="6" id="KW-0804">Transcription</keyword>
<dbReference type="Ensembl" id="ENSLOCT00000014071.1">
    <property type="protein sequence ID" value="ENSLOCP00000014042.1"/>
    <property type="gene ID" value="ENSLOCG00000011427.1"/>
</dbReference>
<feature type="region of interest" description="Disordered" evidence="8">
    <location>
        <begin position="63"/>
        <end position="106"/>
    </location>
</feature>
<dbReference type="SMART" id="SM01275">
    <property type="entry name" value="MamL-1"/>
    <property type="match status" value="1"/>
</dbReference>
<sequence>TCPLMMADFVVPRHSAVMERLRRRIELFRLHHSSCESRYDNTAMERLEIERQHTFTLHQRCLQTKAKRASKHRQAQPASDQAGLRGAGTGGSSTEMTDGGPGEQSRNSTLIALQETVKRKLENVASPLNGDQANGFGDGYSAAKKLCIEDALVGVNGTSNKHVRGGDKPNGNHSMNLDKNGGGGPESGLGGNRESENCLRIKEFKQEPMDDDLPGMLPPGGSMSNNNLFPDLNLNEQEWKELMEEFNRSVAYEDMQDIFNEGFEDRKDSELPPSSAQTSVPQDSINIKVEYSPAPTTFEHDSRTGSPQVRSTSSGPPVHTNSPASTARTASSPAMPTSQPPGQPQRQIPQTVMLPGPSTKDLSPAQKFHQSNHQPPWPQSASSQSPLGGPYGMEKPTSPSLYQQDFSNSKQLMVPNLPNKSSPKAGGGSYLQGGGLPNMLGHPPNSLTQNPVSSQPPLLDYNNTKPLSHYEVDQSQRGTPPAPNKHAILSLQPQQRHLTEEQKRLIKQKTGLPFCHVPPQDQTSAQAVPHIAGSVPTAGMGAQPPTTAMAGNHGNTAYHGNQAAVMKQQQQQQMQLMEQQKQYFMGQRQLMAEQVLTVEHFLQKEKQRQQQEQQLKRHLTRPPPQYQDQQNPFQTQQQVNQFQGSNPALANVGNLGVPNNGAQRMFPQTQGMLPMGVGQTGGPSSAPSAASQNEMGMPACSGLDSVQPVMYNNMGSGMNQMHPHSAQQSSVNNAQLQRQTVAMAPNSTISGAYRQGPMAGSGLAAQQHHKGPANPGLMKQQIARMPNSMSAQPQSWPHQGMQGMNNQTPGGNGGLAAFNNPGFHMPPRHPKMPNQQFAQAGLGGSRPMPAMNSAVAGQMMPTLPQQRTNQPPPQQPHPQPPPPPPPQQPQQQSQPVVSNMSQPVPDLTNFGQAQNPQLANRASLHCSQGYQVNRTTNQELSFGYNAQSGTLSSFPGDGDLMDTLLKSRTTQEWMDDLDELLANHH</sequence>
<dbReference type="InterPro" id="IPR046369">
    <property type="entry name" value="MAML1-3"/>
</dbReference>
<keyword evidence="7" id="KW-0539">Nucleus</keyword>
<feature type="compositionally biased region" description="Gly residues" evidence="8">
    <location>
        <begin position="180"/>
        <end position="191"/>
    </location>
</feature>
<proteinExistence type="inferred from homology"/>
<reference evidence="10" key="3">
    <citation type="submission" date="2025-09" db="UniProtKB">
        <authorList>
            <consortium name="Ensembl"/>
        </authorList>
    </citation>
    <scope>IDENTIFICATION</scope>
</reference>
<dbReference type="GO" id="GO:0016607">
    <property type="term" value="C:nuclear speck"/>
    <property type="evidence" value="ECO:0007669"/>
    <property type="project" value="UniProtKB-SubCell"/>
</dbReference>
<keyword evidence="11" id="KW-1185">Reference proteome</keyword>
<dbReference type="Gene3D" id="6.10.250.970">
    <property type="match status" value="1"/>
</dbReference>
<evidence type="ECO:0000256" key="5">
    <source>
        <dbReference type="ARBA" id="ARBA00023159"/>
    </source>
</evidence>
<keyword evidence="4" id="KW-0805">Transcription regulation</keyword>
<feature type="region of interest" description="Disordered" evidence="8">
    <location>
        <begin position="607"/>
        <end position="692"/>
    </location>
</feature>
<dbReference type="PANTHER" id="PTHR15692">
    <property type="entry name" value="MASTERMIND-LIKE"/>
    <property type="match status" value="1"/>
</dbReference>
<dbReference type="InterPro" id="IPR046370">
    <property type="entry name" value="MAML_N_sf"/>
</dbReference>
<dbReference type="EMBL" id="AHAT01005406">
    <property type="status" value="NOT_ANNOTATED_CDS"/>
    <property type="molecule type" value="Genomic_DNA"/>
</dbReference>
<evidence type="ECO:0000256" key="2">
    <source>
        <dbReference type="ARBA" id="ARBA00008081"/>
    </source>
</evidence>
<keyword evidence="3" id="KW-0914">Notch signaling pathway</keyword>
<reference evidence="10" key="2">
    <citation type="submission" date="2025-08" db="UniProtKB">
        <authorList>
            <consortium name="Ensembl"/>
        </authorList>
    </citation>
    <scope>IDENTIFICATION</scope>
</reference>
<feature type="region of interest" description="Disordered" evidence="8">
    <location>
        <begin position="265"/>
        <end position="465"/>
    </location>
</feature>
<dbReference type="Proteomes" id="UP000018468">
    <property type="component" value="Linkage group LG6"/>
</dbReference>
<evidence type="ECO:0000256" key="4">
    <source>
        <dbReference type="ARBA" id="ARBA00023015"/>
    </source>
</evidence>
<evidence type="ECO:0000256" key="7">
    <source>
        <dbReference type="ARBA" id="ARBA00023242"/>
    </source>
</evidence>
<feature type="compositionally biased region" description="Polar residues" evidence="8">
    <location>
        <begin position="787"/>
        <end position="809"/>
    </location>
</feature>
<feature type="compositionally biased region" description="Polar residues" evidence="8">
    <location>
        <begin position="660"/>
        <end position="671"/>
    </location>
</feature>
<feature type="compositionally biased region" description="Polar residues" evidence="8">
    <location>
        <begin position="304"/>
        <end position="315"/>
    </location>
</feature>
<feature type="compositionally biased region" description="Basic residues" evidence="8">
    <location>
        <begin position="65"/>
        <end position="74"/>
    </location>
</feature>
<keyword evidence="5" id="KW-0010">Activator</keyword>
<dbReference type="GO" id="GO:0007221">
    <property type="term" value="P:positive regulation of transcription of Notch receptor target"/>
    <property type="evidence" value="ECO:0007669"/>
    <property type="project" value="InterPro"/>
</dbReference>
<dbReference type="PANTHER" id="PTHR15692:SF19">
    <property type="entry name" value="MASTERMIND-LIKE PROTEIN 1"/>
    <property type="match status" value="1"/>
</dbReference>
<reference evidence="11" key="1">
    <citation type="submission" date="2011-12" db="EMBL/GenBank/DDBJ databases">
        <title>The Draft Genome of Lepisosteus oculatus.</title>
        <authorList>
            <consortium name="The Broad Institute Genome Assembly &amp; Analysis Group"/>
            <consortium name="Computational R&amp;D Group"/>
            <consortium name="and Sequencing Platform"/>
            <person name="Di Palma F."/>
            <person name="Alfoldi J."/>
            <person name="Johnson J."/>
            <person name="Berlin A."/>
            <person name="Gnerre S."/>
            <person name="Jaffe D."/>
            <person name="MacCallum I."/>
            <person name="Young S."/>
            <person name="Walker B.J."/>
            <person name="Lander E.S."/>
            <person name="Lindblad-Toh K."/>
        </authorList>
    </citation>
    <scope>NUCLEOTIDE SEQUENCE [LARGE SCALE GENOMIC DNA]</scope>
</reference>
<feature type="region of interest" description="Disordered" evidence="8">
    <location>
        <begin position="159"/>
        <end position="194"/>
    </location>
</feature>
<dbReference type="Bgee" id="ENSLOCG00000011427">
    <property type="expression patterns" value="Expressed in zone of skin and 13 other cell types or tissues"/>
</dbReference>
<name>W5N083_LEPOC</name>
<evidence type="ECO:0000313" key="11">
    <source>
        <dbReference type="Proteomes" id="UP000018468"/>
    </source>
</evidence>
<evidence type="ECO:0000256" key="3">
    <source>
        <dbReference type="ARBA" id="ARBA00022976"/>
    </source>
</evidence>
<feature type="compositionally biased region" description="Gly residues" evidence="8">
    <location>
        <begin position="425"/>
        <end position="436"/>
    </location>
</feature>
<feature type="compositionally biased region" description="Polar residues" evidence="8">
    <location>
        <begin position="445"/>
        <end position="465"/>
    </location>
</feature>
<evidence type="ECO:0000256" key="6">
    <source>
        <dbReference type="ARBA" id="ARBA00023163"/>
    </source>
</evidence>
<protein>
    <submittedName>
        <fullName evidence="10">Mastermind like transcriptional coactivator 1</fullName>
    </submittedName>
</protein>